<protein>
    <submittedName>
        <fullName evidence="5">GntR family transcriptional regulator of gluconate operon</fullName>
    </submittedName>
</protein>
<keyword evidence="1" id="KW-0805">Transcription regulation</keyword>
<dbReference type="EMBL" id="JAUSUY010000004">
    <property type="protein sequence ID" value="MDT3425768.1"/>
    <property type="molecule type" value="Genomic_DNA"/>
</dbReference>
<proteinExistence type="predicted"/>
<dbReference type="PROSITE" id="PS50949">
    <property type="entry name" value="HTH_GNTR"/>
    <property type="match status" value="1"/>
</dbReference>
<evidence type="ECO:0000256" key="1">
    <source>
        <dbReference type="ARBA" id="ARBA00023015"/>
    </source>
</evidence>
<evidence type="ECO:0000313" key="5">
    <source>
        <dbReference type="EMBL" id="MDT3425768.1"/>
    </source>
</evidence>
<sequence length="220" mass="25490">MIDPKLNIGLGEQLTDILRMRIVGGQLENGLKLTETAVASEYGLSRAPVREAFRNLEYEGLLDITKQGAVVKVLTEKEVNEFYNVRYMLESFALSHIPPDAREPVIRFMETSADRMELALSHKDADEFAAQDIAFHTKAFEVIDHKFIKLFWANIDKLYRAILIVGTRRQFDKGEFEYKREVVDKHRQMVAALKKGDNEEILAALRNHFHYNSWIDKKEF</sequence>
<dbReference type="InterPro" id="IPR036390">
    <property type="entry name" value="WH_DNA-bd_sf"/>
</dbReference>
<dbReference type="SUPFAM" id="SSF48008">
    <property type="entry name" value="GntR ligand-binding domain-like"/>
    <property type="match status" value="1"/>
</dbReference>
<dbReference type="Pfam" id="PF07729">
    <property type="entry name" value="FCD"/>
    <property type="match status" value="1"/>
</dbReference>
<feature type="domain" description="HTH gntR-type" evidence="4">
    <location>
        <begin position="8"/>
        <end position="74"/>
    </location>
</feature>
<dbReference type="SUPFAM" id="SSF46785">
    <property type="entry name" value="Winged helix' DNA-binding domain"/>
    <property type="match status" value="1"/>
</dbReference>
<dbReference type="InterPro" id="IPR008920">
    <property type="entry name" value="TF_FadR/GntR_C"/>
</dbReference>
<evidence type="ECO:0000256" key="2">
    <source>
        <dbReference type="ARBA" id="ARBA00023125"/>
    </source>
</evidence>
<dbReference type="InterPro" id="IPR000524">
    <property type="entry name" value="Tscrpt_reg_HTH_GntR"/>
</dbReference>
<name>A0ABU3H4N0_9BACL</name>
<dbReference type="SMART" id="SM00345">
    <property type="entry name" value="HTH_GNTR"/>
    <property type="match status" value="1"/>
</dbReference>
<dbReference type="SMART" id="SM00895">
    <property type="entry name" value="FCD"/>
    <property type="match status" value="1"/>
</dbReference>
<evidence type="ECO:0000256" key="3">
    <source>
        <dbReference type="ARBA" id="ARBA00023163"/>
    </source>
</evidence>
<accession>A0ABU3H4N0</accession>
<dbReference type="Proteomes" id="UP001248709">
    <property type="component" value="Unassembled WGS sequence"/>
</dbReference>
<keyword evidence="2" id="KW-0238">DNA-binding</keyword>
<evidence type="ECO:0000313" key="6">
    <source>
        <dbReference type="Proteomes" id="UP001248709"/>
    </source>
</evidence>
<dbReference type="PANTHER" id="PTHR43537">
    <property type="entry name" value="TRANSCRIPTIONAL REGULATOR, GNTR FAMILY"/>
    <property type="match status" value="1"/>
</dbReference>
<gene>
    <name evidence="5" type="ORF">J2Z22_001287</name>
</gene>
<comment type="caution">
    <text evidence="5">The sequence shown here is derived from an EMBL/GenBank/DDBJ whole genome shotgun (WGS) entry which is preliminary data.</text>
</comment>
<keyword evidence="3" id="KW-0804">Transcription</keyword>
<dbReference type="InterPro" id="IPR011711">
    <property type="entry name" value="GntR_C"/>
</dbReference>
<dbReference type="PANTHER" id="PTHR43537:SF24">
    <property type="entry name" value="GLUCONATE OPERON TRANSCRIPTIONAL REPRESSOR"/>
    <property type="match status" value="1"/>
</dbReference>
<dbReference type="RefSeq" id="WP_025702865.1">
    <property type="nucleotide sequence ID" value="NZ_JAUSUY010000004.1"/>
</dbReference>
<reference evidence="5 6" key="1">
    <citation type="submission" date="2023-07" db="EMBL/GenBank/DDBJ databases">
        <title>Genomic Encyclopedia of Type Strains, Phase IV (KMG-IV): sequencing the most valuable type-strain genomes for metagenomic binning, comparative biology and taxonomic classification.</title>
        <authorList>
            <person name="Goeker M."/>
        </authorList>
    </citation>
    <scope>NUCLEOTIDE SEQUENCE [LARGE SCALE GENOMIC DNA]</scope>
    <source>
        <strain evidence="5 6">T98</strain>
    </source>
</reference>
<dbReference type="Gene3D" id="1.10.10.10">
    <property type="entry name" value="Winged helix-like DNA-binding domain superfamily/Winged helix DNA-binding domain"/>
    <property type="match status" value="1"/>
</dbReference>
<dbReference type="Gene3D" id="1.20.120.530">
    <property type="entry name" value="GntR ligand-binding domain-like"/>
    <property type="match status" value="1"/>
</dbReference>
<dbReference type="PRINTS" id="PR00035">
    <property type="entry name" value="HTHGNTR"/>
</dbReference>
<evidence type="ECO:0000259" key="4">
    <source>
        <dbReference type="PROSITE" id="PS50949"/>
    </source>
</evidence>
<organism evidence="5 6">
    <name type="scientific">Paenibacillus forsythiae</name>
    <dbReference type="NCBI Taxonomy" id="365616"/>
    <lineage>
        <taxon>Bacteria</taxon>
        <taxon>Bacillati</taxon>
        <taxon>Bacillota</taxon>
        <taxon>Bacilli</taxon>
        <taxon>Bacillales</taxon>
        <taxon>Paenibacillaceae</taxon>
        <taxon>Paenibacillus</taxon>
    </lineage>
</organism>
<dbReference type="Pfam" id="PF00392">
    <property type="entry name" value="GntR"/>
    <property type="match status" value="1"/>
</dbReference>
<keyword evidence="6" id="KW-1185">Reference proteome</keyword>
<dbReference type="InterPro" id="IPR036388">
    <property type="entry name" value="WH-like_DNA-bd_sf"/>
</dbReference>